<dbReference type="InterPro" id="IPR001647">
    <property type="entry name" value="HTH_TetR"/>
</dbReference>
<dbReference type="RefSeq" id="WP_207681579.1">
    <property type="nucleotide sequence ID" value="NZ_CP061800.1"/>
</dbReference>
<evidence type="ECO:0000313" key="4">
    <source>
        <dbReference type="EMBL" id="QTA85579.1"/>
    </source>
</evidence>
<dbReference type="PANTHER" id="PTHR43479">
    <property type="entry name" value="ACREF/ENVCD OPERON REPRESSOR-RELATED"/>
    <property type="match status" value="1"/>
</dbReference>
<protein>
    <submittedName>
        <fullName evidence="4">Transcriptional regulator, TetR family</fullName>
    </submittedName>
</protein>
<dbReference type="Gene3D" id="1.10.357.10">
    <property type="entry name" value="Tetracycline Repressor, domain 2"/>
    <property type="match status" value="1"/>
</dbReference>
<proteinExistence type="predicted"/>
<evidence type="ECO:0000313" key="5">
    <source>
        <dbReference type="Proteomes" id="UP000663722"/>
    </source>
</evidence>
<dbReference type="AlphaFoldDB" id="A0A975BH10"/>
<keyword evidence="5" id="KW-1185">Reference proteome</keyword>
<feature type="domain" description="HTH tetR-type" evidence="3">
    <location>
        <begin position="6"/>
        <end position="66"/>
    </location>
</feature>
<keyword evidence="1 2" id="KW-0238">DNA-binding</keyword>
<dbReference type="KEGG" id="dmm:dnm_015900"/>
<dbReference type="GO" id="GO:0003677">
    <property type="term" value="F:DNA binding"/>
    <property type="evidence" value="ECO:0007669"/>
    <property type="project" value="UniProtKB-UniRule"/>
</dbReference>
<gene>
    <name evidence="4" type="ORF">dnm_015900</name>
</gene>
<dbReference type="Pfam" id="PF22604">
    <property type="entry name" value="TetR_HI_0893_C"/>
    <property type="match status" value="1"/>
</dbReference>
<dbReference type="InterPro" id="IPR054422">
    <property type="entry name" value="TetR-like_HI_0893_C"/>
</dbReference>
<dbReference type="Proteomes" id="UP000663722">
    <property type="component" value="Chromosome"/>
</dbReference>
<dbReference type="PANTHER" id="PTHR43479:SF11">
    <property type="entry name" value="ACREF_ENVCD OPERON REPRESSOR-RELATED"/>
    <property type="match status" value="1"/>
</dbReference>
<dbReference type="EMBL" id="CP061800">
    <property type="protein sequence ID" value="QTA85579.1"/>
    <property type="molecule type" value="Genomic_DNA"/>
</dbReference>
<dbReference type="SUPFAM" id="SSF46689">
    <property type="entry name" value="Homeodomain-like"/>
    <property type="match status" value="1"/>
</dbReference>
<evidence type="ECO:0000256" key="1">
    <source>
        <dbReference type="ARBA" id="ARBA00023125"/>
    </source>
</evidence>
<reference evidence="4" key="1">
    <citation type="journal article" date="2021" name="Microb. Physiol.">
        <title>Proteogenomic Insights into the Physiology of Marine, Sulfate-Reducing, Filamentous Desulfonema limicola and Desulfonema magnum.</title>
        <authorList>
            <person name="Schnaars V."/>
            <person name="Wohlbrand L."/>
            <person name="Scheve S."/>
            <person name="Hinrichs C."/>
            <person name="Reinhardt R."/>
            <person name="Rabus R."/>
        </authorList>
    </citation>
    <scope>NUCLEOTIDE SEQUENCE</scope>
    <source>
        <strain evidence="4">4be13</strain>
    </source>
</reference>
<name>A0A975BH10_9BACT</name>
<organism evidence="4 5">
    <name type="scientific">Desulfonema magnum</name>
    <dbReference type="NCBI Taxonomy" id="45655"/>
    <lineage>
        <taxon>Bacteria</taxon>
        <taxon>Pseudomonadati</taxon>
        <taxon>Thermodesulfobacteriota</taxon>
        <taxon>Desulfobacteria</taxon>
        <taxon>Desulfobacterales</taxon>
        <taxon>Desulfococcaceae</taxon>
        <taxon>Desulfonema</taxon>
    </lineage>
</organism>
<dbReference type="InterPro" id="IPR009057">
    <property type="entry name" value="Homeodomain-like_sf"/>
</dbReference>
<dbReference type="InterPro" id="IPR050624">
    <property type="entry name" value="HTH-type_Tx_Regulator"/>
</dbReference>
<dbReference type="Pfam" id="PF00440">
    <property type="entry name" value="TetR_N"/>
    <property type="match status" value="1"/>
</dbReference>
<evidence type="ECO:0000259" key="3">
    <source>
        <dbReference type="PROSITE" id="PS50977"/>
    </source>
</evidence>
<feature type="DNA-binding region" description="H-T-H motif" evidence="2">
    <location>
        <begin position="29"/>
        <end position="48"/>
    </location>
</feature>
<evidence type="ECO:0000256" key="2">
    <source>
        <dbReference type="PROSITE-ProRule" id="PRU00335"/>
    </source>
</evidence>
<dbReference type="PROSITE" id="PS50977">
    <property type="entry name" value="HTH_TETR_2"/>
    <property type="match status" value="1"/>
</dbReference>
<sequence length="190" mass="21952">MKKNSTDKRTRIMNAALDLIAENGFHASPTSLIAKNAGVGMGTIYRYFENKDALIEAIHQETHEKLITEIFSEDSEKQPVRERFIRVFTNLIKYMIRYPHISKFLEQYYNSPYGIDKKREKLSSGDDPFGKLMNYAKSQHIIKNLDNHVLHAIAFGPFIFLLKDHIAGFIQIDDEMIGKIVEACWDGLKR</sequence>
<accession>A0A975BH10</accession>
<dbReference type="PRINTS" id="PR00455">
    <property type="entry name" value="HTHTETR"/>
</dbReference>